<evidence type="ECO:0000256" key="2">
    <source>
        <dbReference type="ARBA" id="ARBA00022448"/>
    </source>
</evidence>
<dbReference type="Proteomes" id="UP001165092">
    <property type="component" value="Unassembled WGS sequence"/>
</dbReference>
<dbReference type="Pfam" id="PF00005">
    <property type="entry name" value="ABC_tran"/>
    <property type="match status" value="1"/>
</dbReference>
<evidence type="ECO:0000256" key="4">
    <source>
        <dbReference type="ARBA" id="ARBA00022840"/>
    </source>
</evidence>
<dbReference type="PROSITE" id="PS50893">
    <property type="entry name" value="ABC_TRANSPORTER_2"/>
    <property type="match status" value="1"/>
</dbReference>
<evidence type="ECO:0000313" key="6">
    <source>
        <dbReference type="EMBL" id="GLU48432.1"/>
    </source>
</evidence>
<dbReference type="GO" id="GO:0016887">
    <property type="term" value="F:ATP hydrolysis activity"/>
    <property type="evidence" value="ECO:0007669"/>
    <property type="project" value="InterPro"/>
</dbReference>
<sequence length="246" mass="26124">MTGEPAVRVNGVTVRYGDVLALDRVDLTVPGGVICGLLGTNGSGKSTLFKAMTGMIAPLNGTVAINGLTPSKARRRGLVGYVPQAEQVDWAFPVRVADVVMMGRYGHMGPTRRPRNADRAAVAEALARTDLTDLADRQIGALSGGQRKRAFVARGIAQGADVFFLDEPFAGVDKRSEATIVAVLREMRAAGRTLIVSTHDLASVPGLCDEAVLLQQHVVARGTPAEVLTPERLMQAFGLDERRVAP</sequence>
<dbReference type="EMBL" id="BSQG01000004">
    <property type="protein sequence ID" value="GLU48432.1"/>
    <property type="molecule type" value="Genomic_DNA"/>
</dbReference>
<dbReference type="RefSeq" id="WP_285759914.1">
    <property type="nucleotide sequence ID" value="NZ_BSQG01000004.1"/>
</dbReference>
<reference evidence="6" key="1">
    <citation type="submission" date="2023-02" db="EMBL/GenBank/DDBJ databases">
        <title>Nocardiopsis ansamitocini NBRC 112285.</title>
        <authorList>
            <person name="Ichikawa N."/>
            <person name="Sato H."/>
            <person name="Tonouchi N."/>
        </authorList>
    </citation>
    <scope>NUCLEOTIDE SEQUENCE</scope>
    <source>
        <strain evidence="6">NBRC 112285</strain>
    </source>
</reference>
<comment type="similarity">
    <text evidence="1">Belongs to the ABC transporter superfamily.</text>
</comment>
<dbReference type="CDD" id="cd03235">
    <property type="entry name" value="ABC_Metallic_Cations"/>
    <property type="match status" value="1"/>
</dbReference>
<feature type="domain" description="ABC transporter" evidence="5">
    <location>
        <begin position="7"/>
        <end position="241"/>
    </location>
</feature>
<dbReference type="AlphaFoldDB" id="A0A9W6P7E9"/>
<name>A0A9W6P7E9_9ACTN</name>
<dbReference type="PANTHER" id="PTHR42734:SF5">
    <property type="entry name" value="IRON TRANSPORT SYSTEM ATP-BINDING PROTEIN HI_0361-RELATED"/>
    <property type="match status" value="1"/>
</dbReference>
<evidence type="ECO:0000256" key="1">
    <source>
        <dbReference type="ARBA" id="ARBA00005417"/>
    </source>
</evidence>
<evidence type="ECO:0000313" key="7">
    <source>
        <dbReference type="Proteomes" id="UP001165092"/>
    </source>
</evidence>
<dbReference type="InterPro" id="IPR050153">
    <property type="entry name" value="Metal_Ion_Import_ABC"/>
</dbReference>
<dbReference type="PROSITE" id="PS00211">
    <property type="entry name" value="ABC_TRANSPORTER_1"/>
    <property type="match status" value="1"/>
</dbReference>
<dbReference type="InterPro" id="IPR017871">
    <property type="entry name" value="ABC_transporter-like_CS"/>
</dbReference>
<protein>
    <submittedName>
        <fullName evidence="6">ABC transporter</fullName>
    </submittedName>
</protein>
<keyword evidence="3" id="KW-0547">Nucleotide-binding</keyword>
<dbReference type="SMART" id="SM00382">
    <property type="entry name" value="AAA"/>
    <property type="match status" value="1"/>
</dbReference>
<dbReference type="InterPro" id="IPR003593">
    <property type="entry name" value="AAA+_ATPase"/>
</dbReference>
<dbReference type="SUPFAM" id="SSF52540">
    <property type="entry name" value="P-loop containing nucleoside triphosphate hydrolases"/>
    <property type="match status" value="1"/>
</dbReference>
<comment type="caution">
    <text evidence="6">The sequence shown here is derived from an EMBL/GenBank/DDBJ whole genome shotgun (WGS) entry which is preliminary data.</text>
</comment>
<dbReference type="InterPro" id="IPR027417">
    <property type="entry name" value="P-loop_NTPase"/>
</dbReference>
<dbReference type="Gene3D" id="3.40.50.300">
    <property type="entry name" value="P-loop containing nucleotide triphosphate hydrolases"/>
    <property type="match status" value="1"/>
</dbReference>
<gene>
    <name evidence="6" type="ORF">Nans01_27830</name>
</gene>
<accession>A0A9W6P7E9</accession>
<organism evidence="6 7">
    <name type="scientific">Nocardiopsis ansamitocini</name>
    <dbReference type="NCBI Taxonomy" id="1670832"/>
    <lineage>
        <taxon>Bacteria</taxon>
        <taxon>Bacillati</taxon>
        <taxon>Actinomycetota</taxon>
        <taxon>Actinomycetes</taxon>
        <taxon>Streptosporangiales</taxon>
        <taxon>Nocardiopsidaceae</taxon>
        <taxon>Nocardiopsis</taxon>
    </lineage>
</organism>
<keyword evidence="7" id="KW-1185">Reference proteome</keyword>
<dbReference type="GO" id="GO:0005524">
    <property type="term" value="F:ATP binding"/>
    <property type="evidence" value="ECO:0007669"/>
    <property type="project" value="UniProtKB-KW"/>
</dbReference>
<keyword evidence="2" id="KW-0813">Transport</keyword>
<dbReference type="PANTHER" id="PTHR42734">
    <property type="entry name" value="METAL TRANSPORT SYSTEM ATP-BINDING PROTEIN TM_0124-RELATED"/>
    <property type="match status" value="1"/>
</dbReference>
<dbReference type="InterPro" id="IPR003439">
    <property type="entry name" value="ABC_transporter-like_ATP-bd"/>
</dbReference>
<evidence type="ECO:0000259" key="5">
    <source>
        <dbReference type="PROSITE" id="PS50893"/>
    </source>
</evidence>
<proteinExistence type="inferred from homology"/>
<keyword evidence="4" id="KW-0067">ATP-binding</keyword>
<evidence type="ECO:0000256" key="3">
    <source>
        <dbReference type="ARBA" id="ARBA00022741"/>
    </source>
</evidence>